<comment type="similarity">
    <text evidence="1">Belongs to the short-chain dehydrogenases/reductases (SDR) family.</text>
</comment>
<dbReference type="CDD" id="cd05233">
    <property type="entry name" value="SDR_c"/>
    <property type="match status" value="1"/>
</dbReference>
<dbReference type="SUPFAM" id="SSF51735">
    <property type="entry name" value="NAD(P)-binding Rossmann-fold domains"/>
    <property type="match status" value="1"/>
</dbReference>
<dbReference type="Proteomes" id="UP000571950">
    <property type="component" value="Unassembled WGS sequence"/>
</dbReference>
<proteinExistence type="inferred from homology"/>
<comment type="catalytic activity">
    <reaction evidence="3">
        <text>2,5-dichlorocyclohexa-2,5-dien-1,4-diol + NAD(+) = 2,5-dichlorohydroquinone + NADH + H(+)</text>
        <dbReference type="Rhea" id="RHEA:15741"/>
        <dbReference type="ChEBI" id="CHEBI:15378"/>
        <dbReference type="ChEBI" id="CHEBI:27545"/>
        <dbReference type="ChEBI" id="CHEBI:28975"/>
        <dbReference type="ChEBI" id="CHEBI:57540"/>
        <dbReference type="ChEBI" id="CHEBI:57945"/>
    </reaction>
</comment>
<dbReference type="PANTHER" id="PTHR24321">
    <property type="entry name" value="DEHYDROGENASES, SHORT CHAIN"/>
    <property type="match status" value="1"/>
</dbReference>
<dbReference type="Pfam" id="PF13561">
    <property type="entry name" value="adh_short_C2"/>
    <property type="match status" value="1"/>
</dbReference>
<evidence type="ECO:0000313" key="4">
    <source>
        <dbReference type="EMBL" id="MBB3926890.1"/>
    </source>
</evidence>
<dbReference type="InterPro" id="IPR002347">
    <property type="entry name" value="SDR_fam"/>
</dbReference>
<dbReference type="PRINTS" id="PR00081">
    <property type="entry name" value="GDHRDH"/>
</dbReference>
<dbReference type="Gene3D" id="3.40.50.720">
    <property type="entry name" value="NAD(P)-binding Rossmann-like Domain"/>
    <property type="match status" value="1"/>
</dbReference>
<name>A0A7W6BN49_9SPHN</name>
<protein>
    <submittedName>
        <fullName evidence="4">NAD(P)-dependent dehydrogenase (Short-subunit alcohol dehydrogenase family)</fullName>
    </submittedName>
</protein>
<keyword evidence="2" id="KW-0560">Oxidoreductase</keyword>
<dbReference type="EMBL" id="JACIDT010000008">
    <property type="protein sequence ID" value="MBB3926890.1"/>
    <property type="molecule type" value="Genomic_DNA"/>
</dbReference>
<dbReference type="NCBIfam" id="NF005559">
    <property type="entry name" value="PRK07231.1"/>
    <property type="match status" value="1"/>
</dbReference>
<dbReference type="AlphaFoldDB" id="A0A7W6BN49"/>
<dbReference type="RefSeq" id="WP_188072386.1">
    <property type="nucleotide sequence ID" value="NZ_BSPS01000062.1"/>
</dbReference>
<evidence type="ECO:0000313" key="5">
    <source>
        <dbReference type="Proteomes" id="UP000571950"/>
    </source>
</evidence>
<dbReference type="PANTHER" id="PTHR24321:SF8">
    <property type="entry name" value="ESTRADIOL 17-BETA-DEHYDROGENASE 8-RELATED"/>
    <property type="match status" value="1"/>
</dbReference>
<dbReference type="InterPro" id="IPR036291">
    <property type="entry name" value="NAD(P)-bd_dom_sf"/>
</dbReference>
<organism evidence="4 5">
    <name type="scientific">Sphingobium jiangsuense</name>
    <dbReference type="NCBI Taxonomy" id="870476"/>
    <lineage>
        <taxon>Bacteria</taxon>
        <taxon>Pseudomonadati</taxon>
        <taxon>Pseudomonadota</taxon>
        <taxon>Alphaproteobacteria</taxon>
        <taxon>Sphingomonadales</taxon>
        <taxon>Sphingomonadaceae</taxon>
        <taxon>Sphingobium</taxon>
    </lineage>
</organism>
<gene>
    <name evidence="4" type="ORF">GGR43_002613</name>
</gene>
<dbReference type="GO" id="GO:0016491">
    <property type="term" value="F:oxidoreductase activity"/>
    <property type="evidence" value="ECO:0007669"/>
    <property type="project" value="UniProtKB-KW"/>
</dbReference>
<dbReference type="PRINTS" id="PR00080">
    <property type="entry name" value="SDRFAMILY"/>
</dbReference>
<reference evidence="4 5" key="1">
    <citation type="submission" date="2020-08" db="EMBL/GenBank/DDBJ databases">
        <title>Genomic Encyclopedia of Type Strains, Phase IV (KMG-IV): sequencing the most valuable type-strain genomes for metagenomic binning, comparative biology and taxonomic classification.</title>
        <authorList>
            <person name="Goeker M."/>
        </authorList>
    </citation>
    <scope>NUCLEOTIDE SEQUENCE [LARGE SCALE GENOMIC DNA]</scope>
    <source>
        <strain evidence="4 5">DSM 26189</strain>
    </source>
</reference>
<evidence type="ECO:0000256" key="3">
    <source>
        <dbReference type="ARBA" id="ARBA00051383"/>
    </source>
</evidence>
<keyword evidence="5" id="KW-1185">Reference proteome</keyword>
<accession>A0A7W6BN49</accession>
<evidence type="ECO:0000256" key="1">
    <source>
        <dbReference type="ARBA" id="ARBA00006484"/>
    </source>
</evidence>
<dbReference type="FunFam" id="3.40.50.720:FF:000084">
    <property type="entry name" value="Short-chain dehydrogenase reductase"/>
    <property type="match status" value="1"/>
</dbReference>
<sequence>MNISFDFGGKTALVTGGASGIGHATALAFARAGAQVAVADIDEAGGRRTVADIRAAGGIADFFPVDVADEASVGTMVADVVARFGGLDFAHNNAGIEGDNVPAAEWSSANWRRIIDVDLSSVFYCLKAEIPVMLARGGGAIVNTASAAGLIGGFNLSVYLAAKHGVVGLTKGAAMDYANKGIRINALCPGPIDTPFIGQLPKPFRDRLIFGTPMDRLGAAEEMASAVLWLCSDAASYVTGHALAVDGGTVLGGIGTRFDDLAAVPV</sequence>
<evidence type="ECO:0000256" key="2">
    <source>
        <dbReference type="ARBA" id="ARBA00023002"/>
    </source>
</evidence>
<comment type="caution">
    <text evidence="4">The sequence shown here is derived from an EMBL/GenBank/DDBJ whole genome shotgun (WGS) entry which is preliminary data.</text>
</comment>